<evidence type="ECO:0000256" key="9">
    <source>
        <dbReference type="SAM" id="Phobius"/>
    </source>
</evidence>
<dbReference type="InParanoid" id="K3YMY9"/>
<dbReference type="Pfam" id="PF00560">
    <property type="entry name" value="LRR_1"/>
    <property type="match status" value="4"/>
</dbReference>
<keyword evidence="2" id="KW-0433">Leucine-rich repeat</keyword>
<keyword evidence="13" id="KW-1185">Reference proteome</keyword>
<protein>
    <recommendedName>
        <fullName evidence="11">Leucine-rich repeat-containing N-terminal plant-type domain-containing protein</fullName>
    </recommendedName>
</protein>
<evidence type="ECO:0000256" key="4">
    <source>
        <dbReference type="ARBA" id="ARBA00022729"/>
    </source>
</evidence>
<evidence type="ECO:0000256" key="8">
    <source>
        <dbReference type="ARBA" id="ARBA00023180"/>
    </source>
</evidence>
<dbReference type="PANTHER" id="PTHR48063:SF112">
    <property type="entry name" value="RECEPTOR LIKE PROTEIN 30-LIKE"/>
    <property type="match status" value="1"/>
</dbReference>
<dbReference type="InterPro" id="IPR032675">
    <property type="entry name" value="LRR_dom_sf"/>
</dbReference>
<dbReference type="Pfam" id="PF08263">
    <property type="entry name" value="LRRNT_2"/>
    <property type="match status" value="1"/>
</dbReference>
<dbReference type="EnsemblPlants" id="KQL00117">
    <property type="protein sequence ID" value="KQL00117"/>
    <property type="gene ID" value="SETIT_015623mg"/>
</dbReference>
<keyword evidence="4 10" id="KW-0732">Signal</keyword>
<keyword evidence="5" id="KW-0677">Repeat</keyword>
<dbReference type="FunFam" id="3.80.10.10:FF:000400">
    <property type="entry name" value="Nuclear pore complex protein NUP107"/>
    <property type="match status" value="1"/>
</dbReference>
<evidence type="ECO:0000256" key="10">
    <source>
        <dbReference type="SAM" id="SignalP"/>
    </source>
</evidence>
<accession>K3YMY9</accession>
<dbReference type="InterPro" id="IPR013210">
    <property type="entry name" value="LRR_N_plant-typ"/>
</dbReference>
<keyword evidence="3 9" id="KW-0812">Transmembrane</keyword>
<evidence type="ECO:0000256" key="3">
    <source>
        <dbReference type="ARBA" id="ARBA00022692"/>
    </source>
</evidence>
<feature type="chain" id="PRO_5010126913" description="Leucine-rich repeat-containing N-terminal plant-type domain-containing protein" evidence="10">
    <location>
        <begin position="23"/>
        <end position="271"/>
    </location>
</feature>
<name>K3YMY9_SETIT</name>
<dbReference type="STRING" id="4555.K3YMY9"/>
<sequence length="271" mass="30005">MVGGIKFLLWFLLLSSSSFCFGSELDVTCLKTLQKSVIDPRGILKSSWNFSRFICGFTGVECWQPDEDDRFLSLSLSNLGLQGQFPQGLEYCTSLVSLDLSNNNFSGPIPLNITRQVTYLTFLDLSYNRFSGEIPIGICNMDLNVLNIQHNQLSGQIPRQFGEILRLTSLNVADNQLSGLIPSFLSKFPASNFAGNQGLCGPPLDDCGNANKACLGSRRINDEFIIGSAAGFVVGFVVAFYFPHMFIFSQRLHPYVYRIFFISWSAGAGLL</sequence>
<dbReference type="OMA" id="HTHVEAF"/>
<reference evidence="13" key="1">
    <citation type="journal article" date="2012" name="Nat. Biotechnol.">
        <title>Reference genome sequence of the model plant Setaria.</title>
        <authorList>
            <person name="Bennetzen J.L."/>
            <person name="Schmutz J."/>
            <person name="Wang H."/>
            <person name="Percifield R."/>
            <person name="Hawkins J."/>
            <person name="Pontaroli A.C."/>
            <person name="Estep M."/>
            <person name="Feng L."/>
            <person name="Vaughn J.N."/>
            <person name="Grimwood J."/>
            <person name="Jenkins J."/>
            <person name="Barry K."/>
            <person name="Lindquist E."/>
            <person name="Hellsten U."/>
            <person name="Deshpande S."/>
            <person name="Wang X."/>
            <person name="Wu X."/>
            <person name="Mitros T."/>
            <person name="Triplett J."/>
            <person name="Yang X."/>
            <person name="Ye C.Y."/>
            <person name="Mauro-Herrera M."/>
            <person name="Wang L."/>
            <person name="Li P."/>
            <person name="Sharma M."/>
            <person name="Sharma R."/>
            <person name="Ronald P.C."/>
            <person name="Panaud O."/>
            <person name="Kellogg E.A."/>
            <person name="Brutnell T.P."/>
            <person name="Doust A.N."/>
            <person name="Tuskan G.A."/>
            <person name="Rokhsar D."/>
            <person name="Devos K.M."/>
        </authorList>
    </citation>
    <scope>NUCLEOTIDE SEQUENCE [LARGE SCALE GENOMIC DNA]</scope>
    <source>
        <strain evidence="13">cv. Yugu1</strain>
    </source>
</reference>
<dbReference type="InterPro" id="IPR001611">
    <property type="entry name" value="Leu-rich_rpt"/>
</dbReference>
<feature type="transmembrane region" description="Helical" evidence="9">
    <location>
        <begin position="224"/>
        <end position="243"/>
    </location>
</feature>
<dbReference type="HOGENOM" id="CLU_000288_18_9_1"/>
<dbReference type="Gramene" id="KQL00117">
    <property type="protein sequence ID" value="KQL00117"/>
    <property type="gene ID" value="SETIT_015623mg"/>
</dbReference>
<dbReference type="PANTHER" id="PTHR48063">
    <property type="entry name" value="LRR RECEPTOR-LIKE KINASE"/>
    <property type="match status" value="1"/>
</dbReference>
<comment type="subcellular location">
    <subcellularLocation>
        <location evidence="1">Membrane</location>
        <topology evidence="1">Single-pass type I membrane protein</topology>
    </subcellularLocation>
</comment>
<evidence type="ECO:0000313" key="12">
    <source>
        <dbReference type="EnsemblPlants" id="KQL00117"/>
    </source>
</evidence>
<evidence type="ECO:0000256" key="5">
    <source>
        <dbReference type="ARBA" id="ARBA00022737"/>
    </source>
</evidence>
<dbReference type="eggNOG" id="ENOG502QSSB">
    <property type="taxonomic scope" value="Eukaryota"/>
</dbReference>
<evidence type="ECO:0000256" key="7">
    <source>
        <dbReference type="ARBA" id="ARBA00023136"/>
    </source>
</evidence>
<dbReference type="AlphaFoldDB" id="K3YMY9"/>
<dbReference type="EMBL" id="AGNK02003474">
    <property type="status" value="NOT_ANNOTATED_CDS"/>
    <property type="molecule type" value="Genomic_DNA"/>
</dbReference>
<evidence type="ECO:0000259" key="11">
    <source>
        <dbReference type="Pfam" id="PF08263"/>
    </source>
</evidence>
<reference evidence="12" key="2">
    <citation type="submission" date="2018-08" db="UniProtKB">
        <authorList>
            <consortium name="EnsemblPlants"/>
        </authorList>
    </citation>
    <scope>IDENTIFICATION</scope>
    <source>
        <strain evidence="12">Yugu1</strain>
    </source>
</reference>
<evidence type="ECO:0000256" key="2">
    <source>
        <dbReference type="ARBA" id="ARBA00022614"/>
    </source>
</evidence>
<proteinExistence type="predicted"/>
<evidence type="ECO:0000256" key="6">
    <source>
        <dbReference type="ARBA" id="ARBA00022989"/>
    </source>
</evidence>
<organism evidence="12 13">
    <name type="scientific">Setaria italica</name>
    <name type="common">Foxtail millet</name>
    <name type="synonym">Panicum italicum</name>
    <dbReference type="NCBI Taxonomy" id="4555"/>
    <lineage>
        <taxon>Eukaryota</taxon>
        <taxon>Viridiplantae</taxon>
        <taxon>Streptophyta</taxon>
        <taxon>Embryophyta</taxon>
        <taxon>Tracheophyta</taxon>
        <taxon>Spermatophyta</taxon>
        <taxon>Magnoliopsida</taxon>
        <taxon>Liliopsida</taxon>
        <taxon>Poales</taxon>
        <taxon>Poaceae</taxon>
        <taxon>PACMAD clade</taxon>
        <taxon>Panicoideae</taxon>
        <taxon>Panicodae</taxon>
        <taxon>Paniceae</taxon>
        <taxon>Cenchrinae</taxon>
        <taxon>Setaria</taxon>
    </lineage>
</organism>
<feature type="domain" description="Leucine-rich repeat-containing N-terminal plant-type" evidence="11">
    <location>
        <begin position="26"/>
        <end position="63"/>
    </location>
</feature>
<feature type="signal peptide" evidence="10">
    <location>
        <begin position="1"/>
        <end position="22"/>
    </location>
</feature>
<dbReference type="InterPro" id="IPR046956">
    <property type="entry name" value="RLP23-like"/>
</dbReference>
<dbReference type="Gene3D" id="3.80.10.10">
    <property type="entry name" value="Ribonuclease Inhibitor"/>
    <property type="match status" value="1"/>
</dbReference>
<dbReference type="SUPFAM" id="SSF52058">
    <property type="entry name" value="L domain-like"/>
    <property type="match status" value="1"/>
</dbReference>
<evidence type="ECO:0000256" key="1">
    <source>
        <dbReference type="ARBA" id="ARBA00004479"/>
    </source>
</evidence>
<dbReference type="GO" id="GO:0016020">
    <property type="term" value="C:membrane"/>
    <property type="evidence" value="ECO:0007669"/>
    <property type="project" value="UniProtKB-SubCell"/>
</dbReference>
<keyword evidence="7 9" id="KW-0472">Membrane</keyword>
<keyword evidence="8" id="KW-0325">Glycoprotein</keyword>
<evidence type="ECO:0000313" key="13">
    <source>
        <dbReference type="Proteomes" id="UP000004995"/>
    </source>
</evidence>
<dbReference type="Proteomes" id="UP000004995">
    <property type="component" value="Unassembled WGS sequence"/>
</dbReference>
<keyword evidence="6 9" id="KW-1133">Transmembrane helix</keyword>